<dbReference type="Pfam" id="PF17921">
    <property type="entry name" value="Integrase_H2C2"/>
    <property type="match status" value="1"/>
</dbReference>
<dbReference type="FunFam" id="1.10.340.70:FF:000001">
    <property type="entry name" value="Retrovirus-related Pol polyprotein from transposon gypsy-like Protein"/>
    <property type="match status" value="1"/>
</dbReference>
<dbReference type="SUPFAM" id="SSF53098">
    <property type="entry name" value="Ribonuclease H-like"/>
    <property type="match status" value="1"/>
</dbReference>
<dbReference type="STRING" id="48699.ENSPLAP00000009105"/>
<feature type="compositionally biased region" description="Basic residues" evidence="2">
    <location>
        <begin position="507"/>
        <end position="517"/>
    </location>
</feature>
<dbReference type="FunFam" id="3.30.420.10:FF:000269">
    <property type="entry name" value="Uncharacterized protein"/>
    <property type="match status" value="1"/>
</dbReference>
<feature type="domain" description="Integrase catalytic" evidence="3">
    <location>
        <begin position="205"/>
        <end position="363"/>
    </location>
</feature>
<sequence length="662" mass="75262">MDPGEGDLEWQSISQAGVKSICQRVGTHDFPTDSPTYAEQLGISPECIPDVYAYPTRLQLNSLEQMSRQELITAQSDDSVIGPIIQVLSDGKWPDDLKANPEMMAMKREIGKLHMKNGLLYRVSKTQSSHKAHQLVLPAQFRATVLKSLHDDLGHLGVERTTDLLRSRFFWPKMSTDVEQYIKNCGECVLRKTPCSKVAPLNQMVSTGPLDLVCIDFLSMEPDSKGISNVLVITDHFTRYAQAFPAKNQKALTVAKILVEKYFVHYGLPTRIHSDQGRDFESRLIKELLMLLGIKKSRTTPYHPQGDPQPERFNRTLLSMLGTLNQEKKRQWSQHVVHLVHAYNSTKCDATGFSPYFLMFGREAKLPVDMCFGMSFGEDGEHQHSAYVAKLKDNLQRAYDMATEAANKLHLRNKKAYDRRLGFHHLELGDKVLMKNLGLKGKHKLENRWCDIPYVVVEKMPNLPVYKVKPQNGKGKFKTMHRDNLLPIGDYVRLPIVDNLPEVHQKLPTRARRGTKSKGHDGDHSVQVAPGESTESSDFEWELPHRPYRTYLEGILQKHNNRREPKGPQVHIAMDEEPSQEADHIVERLTSDDTASESEPEPVSSEDDRPCPSSSDRWMSHAHSRPKRTIKPVVRLTYDEPGKSSDRPLTIVHRGVVIKIQS</sequence>
<dbReference type="GO" id="GO:0003676">
    <property type="term" value="F:nucleic acid binding"/>
    <property type="evidence" value="ECO:0007669"/>
    <property type="project" value="InterPro"/>
</dbReference>
<reference evidence="4" key="2">
    <citation type="submission" date="2025-09" db="UniProtKB">
        <authorList>
            <consortium name="Ensembl"/>
        </authorList>
    </citation>
    <scope>IDENTIFICATION</scope>
</reference>
<dbReference type="PANTHER" id="PTHR37984:SF15">
    <property type="entry name" value="INTEGRASE CATALYTIC DOMAIN-CONTAINING PROTEIN"/>
    <property type="match status" value="1"/>
</dbReference>
<dbReference type="Ensembl" id="ENSPLAT00000001768.1">
    <property type="protein sequence ID" value="ENSPLAP00000009105.1"/>
    <property type="gene ID" value="ENSPLAG00000011792.1"/>
</dbReference>
<dbReference type="PANTHER" id="PTHR37984">
    <property type="entry name" value="PROTEIN CBG26694"/>
    <property type="match status" value="1"/>
</dbReference>
<dbReference type="Gene3D" id="1.10.340.70">
    <property type="match status" value="1"/>
</dbReference>
<proteinExistence type="predicted"/>
<evidence type="ECO:0000313" key="4">
    <source>
        <dbReference type="Ensembl" id="ENSPLAP00000009105.1"/>
    </source>
</evidence>
<dbReference type="InterPro" id="IPR041588">
    <property type="entry name" value="Integrase_H2C2"/>
</dbReference>
<keyword evidence="5" id="KW-1185">Reference proteome</keyword>
<dbReference type="GO" id="GO:0015074">
    <property type="term" value="P:DNA integration"/>
    <property type="evidence" value="ECO:0007669"/>
    <property type="project" value="InterPro"/>
</dbReference>
<feature type="region of interest" description="Disordered" evidence="2">
    <location>
        <begin position="590"/>
        <end position="631"/>
    </location>
</feature>
<evidence type="ECO:0000256" key="1">
    <source>
        <dbReference type="ARBA" id="ARBA00039658"/>
    </source>
</evidence>
<protein>
    <recommendedName>
        <fullName evidence="1">Gypsy retrotransposon integrase-like protein 1</fullName>
    </recommendedName>
</protein>
<organism evidence="4 5">
    <name type="scientific">Poecilia latipinna</name>
    <name type="common">sailfin molly</name>
    <dbReference type="NCBI Taxonomy" id="48699"/>
    <lineage>
        <taxon>Eukaryota</taxon>
        <taxon>Metazoa</taxon>
        <taxon>Chordata</taxon>
        <taxon>Craniata</taxon>
        <taxon>Vertebrata</taxon>
        <taxon>Euteleostomi</taxon>
        <taxon>Actinopterygii</taxon>
        <taxon>Neopterygii</taxon>
        <taxon>Teleostei</taxon>
        <taxon>Neoteleostei</taxon>
        <taxon>Acanthomorphata</taxon>
        <taxon>Ovalentaria</taxon>
        <taxon>Atherinomorphae</taxon>
        <taxon>Cyprinodontiformes</taxon>
        <taxon>Poeciliidae</taxon>
        <taxon>Poeciliinae</taxon>
        <taxon>Poecilia</taxon>
    </lineage>
</organism>
<dbReference type="AlphaFoldDB" id="A0A3B3U6Z2"/>
<accession>A0A3B3U6Z2</accession>
<dbReference type="GeneTree" id="ENSGT01000000214408"/>
<feature type="compositionally biased region" description="Basic residues" evidence="2">
    <location>
        <begin position="620"/>
        <end position="630"/>
    </location>
</feature>
<dbReference type="PROSITE" id="PS50994">
    <property type="entry name" value="INTEGRASE"/>
    <property type="match status" value="1"/>
</dbReference>
<evidence type="ECO:0000313" key="5">
    <source>
        <dbReference type="Proteomes" id="UP000261500"/>
    </source>
</evidence>
<reference evidence="4" key="1">
    <citation type="submission" date="2025-08" db="UniProtKB">
        <authorList>
            <consortium name="Ensembl"/>
        </authorList>
    </citation>
    <scope>IDENTIFICATION</scope>
</reference>
<evidence type="ECO:0000259" key="3">
    <source>
        <dbReference type="PROSITE" id="PS50994"/>
    </source>
</evidence>
<feature type="region of interest" description="Disordered" evidence="2">
    <location>
        <begin position="505"/>
        <end position="541"/>
    </location>
</feature>
<dbReference type="InterPro" id="IPR001584">
    <property type="entry name" value="Integrase_cat-core"/>
</dbReference>
<name>A0A3B3U6Z2_9TELE</name>
<dbReference type="Pfam" id="PF00665">
    <property type="entry name" value="rve"/>
    <property type="match status" value="1"/>
</dbReference>
<dbReference type="Proteomes" id="UP000261500">
    <property type="component" value="Unplaced"/>
</dbReference>
<dbReference type="InterPro" id="IPR050951">
    <property type="entry name" value="Retrovirus_Pol_polyprotein"/>
</dbReference>
<dbReference type="InterPro" id="IPR036397">
    <property type="entry name" value="RNaseH_sf"/>
</dbReference>
<evidence type="ECO:0000256" key="2">
    <source>
        <dbReference type="SAM" id="MobiDB-lite"/>
    </source>
</evidence>
<dbReference type="Gene3D" id="3.30.420.10">
    <property type="entry name" value="Ribonuclease H-like superfamily/Ribonuclease H"/>
    <property type="match status" value="1"/>
</dbReference>
<dbReference type="InterPro" id="IPR012337">
    <property type="entry name" value="RNaseH-like_sf"/>
</dbReference>